<evidence type="ECO:0000313" key="2">
    <source>
        <dbReference type="EMBL" id="MBB4026026.1"/>
    </source>
</evidence>
<accession>A0A7W6HW00</accession>
<dbReference type="OrthoDB" id="7871381at2"/>
<dbReference type="GO" id="GO:0004668">
    <property type="term" value="F:protein-arginine deiminase activity"/>
    <property type="evidence" value="ECO:0007669"/>
    <property type="project" value="InterPro"/>
</dbReference>
<dbReference type="PANTHER" id="PTHR31377">
    <property type="entry name" value="AGMATINE DEIMINASE-RELATED"/>
    <property type="match status" value="1"/>
</dbReference>
<dbReference type="SUPFAM" id="SSF55909">
    <property type="entry name" value="Pentein"/>
    <property type="match status" value="1"/>
</dbReference>
<dbReference type="Gene3D" id="3.75.10.10">
    <property type="entry name" value="L-arginine/glycine Amidinotransferase, Chain A"/>
    <property type="match status" value="1"/>
</dbReference>
<gene>
    <name evidence="2" type="ORF">GGR14_001816</name>
</gene>
<keyword evidence="1" id="KW-0378">Hydrolase</keyword>
<evidence type="ECO:0000256" key="1">
    <source>
        <dbReference type="ARBA" id="ARBA00022801"/>
    </source>
</evidence>
<sequence>MVTDQETNKVYFSTWLTKLKCWQDIRMTLEQARVPYGLLEGTQDYWVRDFMPIQVTRNSYVQYVYNPDYLHTSPDYRTDGVACLERLCFPDSKVVKTDIVLDGGNVIKCDDSVIMTNKVFLENRQWSKAKVMDELERVFGAEVIIIPWDHHERYGHVDGMVRYLGDGRVLLTNYGDFAPEFAKELVKTLSHKYDVTELSYPLQKPSSYNWAYINYLQVGKVVLMPKLDDPENDMAYEQLHNLFPDASICRVGGIKPLLRRGGGLNCVSWNVCN</sequence>
<dbReference type="RefSeq" id="WP_124315543.1">
    <property type="nucleotide sequence ID" value="NZ_AP028155.1"/>
</dbReference>
<dbReference type="GO" id="GO:0047632">
    <property type="term" value="F:agmatine deiminase activity"/>
    <property type="evidence" value="ECO:0007669"/>
    <property type="project" value="TreeGrafter"/>
</dbReference>
<organism evidence="2 3">
    <name type="scientific">Butyricimonas faecihominis</name>
    <dbReference type="NCBI Taxonomy" id="1472416"/>
    <lineage>
        <taxon>Bacteria</taxon>
        <taxon>Pseudomonadati</taxon>
        <taxon>Bacteroidota</taxon>
        <taxon>Bacteroidia</taxon>
        <taxon>Bacteroidales</taxon>
        <taxon>Odoribacteraceae</taxon>
        <taxon>Butyricimonas</taxon>
    </lineage>
</organism>
<keyword evidence="3" id="KW-1185">Reference proteome</keyword>
<dbReference type="AlphaFoldDB" id="A0A7W6HW00"/>
<protein>
    <submittedName>
        <fullName evidence="2">Agmatine/peptidylarginine deiminase</fullName>
    </submittedName>
</protein>
<dbReference type="EMBL" id="JACIES010000004">
    <property type="protein sequence ID" value="MBB4026026.1"/>
    <property type="molecule type" value="Genomic_DNA"/>
</dbReference>
<proteinExistence type="predicted"/>
<evidence type="ECO:0000313" key="3">
    <source>
        <dbReference type="Proteomes" id="UP000546007"/>
    </source>
</evidence>
<dbReference type="Pfam" id="PF04371">
    <property type="entry name" value="PAD_porph"/>
    <property type="match status" value="1"/>
</dbReference>
<dbReference type="PANTHER" id="PTHR31377:SF0">
    <property type="entry name" value="AGMATINE DEIMINASE-RELATED"/>
    <property type="match status" value="1"/>
</dbReference>
<dbReference type="InterPro" id="IPR007466">
    <property type="entry name" value="Peptidyl-Arg-deiminase_porph"/>
</dbReference>
<name>A0A7W6HW00_9BACT</name>
<dbReference type="GO" id="GO:0009446">
    <property type="term" value="P:putrescine biosynthetic process"/>
    <property type="evidence" value="ECO:0007669"/>
    <property type="project" value="InterPro"/>
</dbReference>
<dbReference type="Proteomes" id="UP000546007">
    <property type="component" value="Unassembled WGS sequence"/>
</dbReference>
<comment type="caution">
    <text evidence="2">The sequence shown here is derived from an EMBL/GenBank/DDBJ whole genome shotgun (WGS) entry which is preliminary data.</text>
</comment>
<dbReference type="GeneID" id="93102566"/>
<reference evidence="2 3" key="1">
    <citation type="submission" date="2020-08" db="EMBL/GenBank/DDBJ databases">
        <title>Genomic Encyclopedia of Type Strains, Phase IV (KMG-IV): sequencing the most valuable type-strain genomes for metagenomic binning, comparative biology and taxonomic classification.</title>
        <authorList>
            <person name="Goeker M."/>
        </authorList>
    </citation>
    <scope>NUCLEOTIDE SEQUENCE [LARGE SCALE GENOMIC DNA]</scope>
    <source>
        <strain evidence="2 3">DSM 105721</strain>
    </source>
</reference>